<evidence type="ECO:0000256" key="1">
    <source>
        <dbReference type="SAM" id="MobiDB-lite"/>
    </source>
</evidence>
<feature type="region of interest" description="Disordered" evidence="1">
    <location>
        <begin position="1"/>
        <end position="26"/>
    </location>
</feature>
<dbReference type="AlphaFoldDB" id="A0A0A9BWS2"/>
<accession>A0A0A9BWS2</accession>
<dbReference type="EMBL" id="GBRH01232305">
    <property type="protein sequence ID" value="JAD65590.1"/>
    <property type="molecule type" value="Transcribed_RNA"/>
</dbReference>
<evidence type="ECO:0000313" key="2">
    <source>
        <dbReference type="EMBL" id="JAD65590.1"/>
    </source>
</evidence>
<name>A0A0A9BWS2_ARUDO</name>
<reference evidence="2" key="2">
    <citation type="journal article" date="2015" name="Data Brief">
        <title>Shoot transcriptome of the giant reed, Arundo donax.</title>
        <authorList>
            <person name="Barrero R.A."/>
            <person name="Guerrero F.D."/>
            <person name="Moolhuijzen P."/>
            <person name="Goolsby J.A."/>
            <person name="Tidwell J."/>
            <person name="Bellgard S.E."/>
            <person name="Bellgard M.I."/>
        </authorList>
    </citation>
    <scope>NUCLEOTIDE SEQUENCE</scope>
    <source>
        <tissue evidence="2">Shoot tissue taken approximately 20 cm above the soil surface</tissue>
    </source>
</reference>
<protein>
    <submittedName>
        <fullName evidence="2">Uncharacterized protein</fullName>
    </submittedName>
</protein>
<proteinExistence type="predicted"/>
<reference evidence="2" key="1">
    <citation type="submission" date="2014-09" db="EMBL/GenBank/DDBJ databases">
        <authorList>
            <person name="Magalhaes I.L.F."/>
            <person name="Oliveira U."/>
            <person name="Santos F.R."/>
            <person name="Vidigal T.H.D.A."/>
            <person name="Brescovit A.D."/>
            <person name="Santos A.J."/>
        </authorList>
    </citation>
    <scope>NUCLEOTIDE SEQUENCE</scope>
    <source>
        <tissue evidence="2">Shoot tissue taken approximately 20 cm above the soil surface</tissue>
    </source>
</reference>
<sequence length="26" mass="3078">MRLSRSRFQHFTGGGGKKEREMKPKQ</sequence>
<organism evidence="2">
    <name type="scientific">Arundo donax</name>
    <name type="common">Giant reed</name>
    <name type="synonym">Donax arundinaceus</name>
    <dbReference type="NCBI Taxonomy" id="35708"/>
    <lineage>
        <taxon>Eukaryota</taxon>
        <taxon>Viridiplantae</taxon>
        <taxon>Streptophyta</taxon>
        <taxon>Embryophyta</taxon>
        <taxon>Tracheophyta</taxon>
        <taxon>Spermatophyta</taxon>
        <taxon>Magnoliopsida</taxon>
        <taxon>Liliopsida</taxon>
        <taxon>Poales</taxon>
        <taxon>Poaceae</taxon>
        <taxon>PACMAD clade</taxon>
        <taxon>Arundinoideae</taxon>
        <taxon>Arundineae</taxon>
        <taxon>Arundo</taxon>
    </lineage>
</organism>
<feature type="compositionally biased region" description="Basic and acidic residues" evidence="1">
    <location>
        <begin position="16"/>
        <end position="26"/>
    </location>
</feature>